<evidence type="ECO:0000313" key="10">
    <source>
        <dbReference type="EMBL" id="MDQ0361522.1"/>
    </source>
</evidence>
<dbReference type="InterPro" id="IPR003439">
    <property type="entry name" value="ABC_transporter-like_ATP-bd"/>
</dbReference>
<evidence type="ECO:0000256" key="2">
    <source>
        <dbReference type="ARBA" id="ARBA00022692"/>
    </source>
</evidence>
<keyword evidence="6 7" id="KW-0472">Membrane</keyword>
<evidence type="ECO:0000259" key="8">
    <source>
        <dbReference type="PROSITE" id="PS50893"/>
    </source>
</evidence>
<dbReference type="PROSITE" id="PS51257">
    <property type="entry name" value="PROKAR_LIPOPROTEIN"/>
    <property type="match status" value="1"/>
</dbReference>
<name>A0ABU0E3Q8_9FIRM</name>
<dbReference type="InterPro" id="IPR003593">
    <property type="entry name" value="AAA+_ATPase"/>
</dbReference>
<comment type="subcellular location">
    <subcellularLocation>
        <location evidence="1">Cell membrane</location>
        <topology evidence="1">Multi-pass membrane protein</topology>
    </subcellularLocation>
</comment>
<dbReference type="SMART" id="SM00382">
    <property type="entry name" value="AAA"/>
    <property type="match status" value="1"/>
</dbReference>
<dbReference type="PROSITE" id="PS50893">
    <property type="entry name" value="ABC_TRANSPORTER_2"/>
    <property type="match status" value="1"/>
</dbReference>
<dbReference type="PANTHER" id="PTHR24221">
    <property type="entry name" value="ATP-BINDING CASSETTE SUB-FAMILY B"/>
    <property type="match status" value="1"/>
</dbReference>
<reference evidence="10 11" key="1">
    <citation type="submission" date="2023-07" db="EMBL/GenBank/DDBJ databases">
        <title>Genomic Encyclopedia of Type Strains, Phase IV (KMG-IV): sequencing the most valuable type-strain genomes for metagenomic binning, comparative biology and taxonomic classification.</title>
        <authorList>
            <person name="Goeker M."/>
        </authorList>
    </citation>
    <scope>NUCLEOTIDE SEQUENCE [LARGE SCALE GENOMIC DNA]</scope>
    <source>
        <strain evidence="10 11">DSM 16784</strain>
    </source>
</reference>
<protein>
    <submittedName>
        <fullName evidence="10">ABC-type multidrug transport system fused ATPase/permease subunit</fullName>
    </submittedName>
</protein>
<evidence type="ECO:0000256" key="5">
    <source>
        <dbReference type="ARBA" id="ARBA00022989"/>
    </source>
</evidence>
<feature type="transmembrane region" description="Helical" evidence="7">
    <location>
        <begin position="253"/>
        <end position="275"/>
    </location>
</feature>
<dbReference type="Gene3D" id="1.20.1560.10">
    <property type="entry name" value="ABC transporter type 1, transmembrane domain"/>
    <property type="match status" value="1"/>
</dbReference>
<evidence type="ECO:0000256" key="6">
    <source>
        <dbReference type="ARBA" id="ARBA00023136"/>
    </source>
</evidence>
<dbReference type="EMBL" id="JAUSUR010000004">
    <property type="protein sequence ID" value="MDQ0361522.1"/>
    <property type="molecule type" value="Genomic_DNA"/>
</dbReference>
<keyword evidence="3" id="KW-0547">Nucleotide-binding</keyword>
<keyword evidence="5 7" id="KW-1133">Transmembrane helix</keyword>
<feature type="transmembrane region" description="Helical" evidence="7">
    <location>
        <begin position="60"/>
        <end position="81"/>
    </location>
</feature>
<evidence type="ECO:0000256" key="4">
    <source>
        <dbReference type="ARBA" id="ARBA00022840"/>
    </source>
</evidence>
<dbReference type="SUPFAM" id="SSF90123">
    <property type="entry name" value="ABC transporter transmembrane region"/>
    <property type="match status" value="1"/>
</dbReference>
<evidence type="ECO:0000256" key="1">
    <source>
        <dbReference type="ARBA" id="ARBA00004651"/>
    </source>
</evidence>
<dbReference type="PROSITE" id="PS50929">
    <property type="entry name" value="ABC_TM1F"/>
    <property type="match status" value="1"/>
</dbReference>
<evidence type="ECO:0000256" key="3">
    <source>
        <dbReference type="ARBA" id="ARBA00022741"/>
    </source>
</evidence>
<proteinExistence type="predicted"/>
<dbReference type="InterPro" id="IPR027417">
    <property type="entry name" value="P-loop_NTPase"/>
</dbReference>
<feature type="domain" description="ABC transmembrane type-1" evidence="9">
    <location>
        <begin position="132"/>
        <end position="310"/>
    </location>
</feature>
<dbReference type="InterPro" id="IPR036640">
    <property type="entry name" value="ABC1_TM_sf"/>
</dbReference>
<comment type="caution">
    <text evidence="10">The sequence shown here is derived from an EMBL/GenBank/DDBJ whole genome shotgun (WGS) entry which is preliminary data.</text>
</comment>
<dbReference type="Pfam" id="PF00005">
    <property type="entry name" value="ABC_tran"/>
    <property type="match status" value="1"/>
</dbReference>
<dbReference type="SUPFAM" id="SSF52540">
    <property type="entry name" value="P-loop containing nucleoside triphosphate hydrolases"/>
    <property type="match status" value="1"/>
</dbReference>
<accession>A0ABU0E3Q8</accession>
<feature type="transmembrane region" description="Helical" evidence="7">
    <location>
        <begin position="27"/>
        <end position="48"/>
    </location>
</feature>
<gene>
    <name evidence="10" type="ORF">J2S15_002272</name>
</gene>
<evidence type="ECO:0000313" key="11">
    <source>
        <dbReference type="Proteomes" id="UP001230220"/>
    </source>
</evidence>
<feature type="transmembrane region" description="Helical" evidence="7">
    <location>
        <begin position="144"/>
        <end position="172"/>
    </location>
</feature>
<dbReference type="InterPro" id="IPR039421">
    <property type="entry name" value="Type_1_exporter"/>
</dbReference>
<dbReference type="Gene3D" id="3.40.50.300">
    <property type="entry name" value="P-loop containing nucleotide triphosphate hydrolases"/>
    <property type="match status" value="1"/>
</dbReference>
<evidence type="ECO:0000259" key="9">
    <source>
        <dbReference type="PROSITE" id="PS50929"/>
    </source>
</evidence>
<keyword evidence="11" id="KW-1185">Reference proteome</keyword>
<keyword evidence="4" id="KW-0067">ATP-binding</keyword>
<feature type="domain" description="ABC transporter" evidence="8">
    <location>
        <begin position="343"/>
        <end position="580"/>
    </location>
</feature>
<organism evidence="10 11">
    <name type="scientific">Breznakia pachnodae</name>
    <dbReference type="NCBI Taxonomy" id="265178"/>
    <lineage>
        <taxon>Bacteria</taxon>
        <taxon>Bacillati</taxon>
        <taxon>Bacillota</taxon>
        <taxon>Erysipelotrichia</taxon>
        <taxon>Erysipelotrichales</taxon>
        <taxon>Erysipelotrichaceae</taxon>
        <taxon>Breznakia</taxon>
    </lineage>
</organism>
<evidence type="ECO:0000256" key="7">
    <source>
        <dbReference type="SAM" id="Phobius"/>
    </source>
</evidence>
<keyword evidence="2 7" id="KW-0812">Transmembrane</keyword>
<dbReference type="RefSeq" id="WP_307408325.1">
    <property type="nucleotide sequence ID" value="NZ_JAUSUR010000004.1"/>
</dbReference>
<dbReference type="InterPro" id="IPR011527">
    <property type="entry name" value="ABC1_TM_dom"/>
</dbReference>
<dbReference type="Proteomes" id="UP001230220">
    <property type="component" value="Unassembled WGS sequence"/>
</dbReference>
<sequence length="587" mass="66757">MKKKVEVLRLTLKTTNSLQPSFLPLQFLFACTQLVLVFISIYLPSFVINQLTQATHAKEAIPRIITILTIALVVRLLSVYLKAKVTLLNHVLINQICGYMSEQMTNVSFETLEDPTFIDKCANAIEPIQNLNVVDMLFIAIPNIIQYTITLIGVIFILLIYNVWLVIFIVSLSSLQFLFNRQGVKKETEYAKSSFKENKAYWYYLRTMNDITSAKDIRVYKLQPFLLQKVSEVYNHFIYSGSRGYGIRDIRELIGKVCSTLVMAFMYIFLVYSTIKNPIDASYLILLVNAATSMFMTLNLMQTELLNVNQALIYLEGFVEFEKAVTSDHLSGTKVLDEPIHCVEFKDVCFSYPKSDVLVLNHLNLTITDKLTISLVGRNGSGKTTIVKLLSRLYQPTSGEILVNGVNINEYEYTSYLNQLSIIFQDFKNFQESIEENITFNNVNREKLEEAIKQADLKKEVNTFPNGIHTHVGKEFSNDGIHLSKGQEQKLAIARSIYKGGSLMILDEPAASLDPLAEEEVYKHFQHITNNKLSILISHRLSSCSQSDCIILLEDGQVKEKGNHEQLMKQAGLYADMYTLQSSAYES</sequence>
<dbReference type="PANTHER" id="PTHR24221:SF646">
    <property type="entry name" value="HAEMOLYSIN SECRETION ATP-BINDING PROTEIN"/>
    <property type="match status" value="1"/>
</dbReference>